<protein>
    <recommendedName>
        <fullName evidence="4">Zinc finger PHD-type domain-containing protein</fullName>
    </recommendedName>
</protein>
<feature type="domain" description="Zinc finger PHD-type" evidence="4">
    <location>
        <begin position="5"/>
        <end position="48"/>
    </location>
</feature>
<dbReference type="InterPro" id="IPR019787">
    <property type="entry name" value="Znf_PHD-finger"/>
</dbReference>
<gene>
    <name evidence="5" type="ORF">CAPTEDRAFT_144431</name>
</gene>
<dbReference type="Pfam" id="PF00628">
    <property type="entry name" value="PHD"/>
    <property type="match status" value="1"/>
</dbReference>
<keyword evidence="1" id="KW-0479">Metal-binding</keyword>
<dbReference type="InParanoid" id="R7V1I7"/>
<dbReference type="Gene3D" id="3.30.40.10">
    <property type="entry name" value="Zinc/RING finger domain, C3HC4 (zinc finger)"/>
    <property type="match status" value="1"/>
</dbReference>
<evidence type="ECO:0000256" key="3">
    <source>
        <dbReference type="ARBA" id="ARBA00022833"/>
    </source>
</evidence>
<organism evidence="5">
    <name type="scientific">Capitella teleta</name>
    <name type="common">Polychaete worm</name>
    <dbReference type="NCBI Taxonomy" id="283909"/>
    <lineage>
        <taxon>Eukaryota</taxon>
        <taxon>Metazoa</taxon>
        <taxon>Spiralia</taxon>
        <taxon>Lophotrochozoa</taxon>
        <taxon>Annelida</taxon>
        <taxon>Polychaeta</taxon>
        <taxon>Sedentaria</taxon>
        <taxon>Scolecida</taxon>
        <taxon>Capitellidae</taxon>
        <taxon>Capitella</taxon>
    </lineage>
</organism>
<name>R7V1I7_CAPTE</name>
<dbReference type="EMBL" id="KB296019">
    <property type="protein sequence ID" value="ELU12372.1"/>
    <property type="molecule type" value="Genomic_DNA"/>
</dbReference>
<dbReference type="GO" id="GO:0008270">
    <property type="term" value="F:zinc ion binding"/>
    <property type="evidence" value="ECO:0007669"/>
    <property type="project" value="UniProtKB-KW"/>
</dbReference>
<proteinExistence type="predicted"/>
<dbReference type="SMART" id="SM00249">
    <property type="entry name" value="PHD"/>
    <property type="match status" value="1"/>
</dbReference>
<evidence type="ECO:0000256" key="2">
    <source>
        <dbReference type="ARBA" id="ARBA00022771"/>
    </source>
</evidence>
<keyword evidence="2" id="KW-0863">Zinc-finger</keyword>
<dbReference type="AlphaFoldDB" id="R7V1I7"/>
<dbReference type="InterPro" id="IPR001965">
    <property type="entry name" value="Znf_PHD"/>
</dbReference>
<dbReference type="SUPFAM" id="SSF57903">
    <property type="entry name" value="FYVE/PHD zinc finger"/>
    <property type="match status" value="1"/>
</dbReference>
<evidence type="ECO:0000256" key="1">
    <source>
        <dbReference type="ARBA" id="ARBA00022723"/>
    </source>
</evidence>
<dbReference type="OrthoDB" id="6288059at2759"/>
<evidence type="ECO:0000259" key="4">
    <source>
        <dbReference type="SMART" id="SM00249"/>
    </source>
</evidence>
<evidence type="ECO:0000313" key="5">
    <source>
        <dbReference type="EMBL" id="ELU12372.1"/>
    </source>
</evidence>
<keyword evidence="3" id="KW-0862">Zinc</keyword>
<dbReference type="InterPro" id="IPR013083">
    <property type="entry name" value="Znf_RING/FYVE/PHD"/>
</dbReference>
<sequence length="51" mass="5842">MFKFVCVGFMIQCDVCSEWLHGRCVGLLSRKEQKAAANQREFTCPKCVKSK</sequence>
<reference evidence="5" key="1">
    <citation type="journal article" date="2013" name="Nature">
        <title>Insights into bilaterian evolution from three spiralian genomes.</title>
        <authorList>
            <person name="Simakov O."/>
            <person name="Marletaz F."/>
            <person name="Cho S.J."/>
            <person name="Edsinger-Gonzales E."/>
            <person name="Havlak P."/>
            <person name="Hellsten U."/>
            <person name="Kuo D.H."/>
            <person name="Larsson T."/>
            <person name="Lv J."/>
            <person name="Arendt D."/>
            <person name="Savage R."/>
            <person name="Osoegawa K."/>
            <person name="de Jong P."/>
            <person name="Grimwood J."/>
            <person name="Chapman J.A."/>
            <person name="Shapiro H."/>
            <person name="Aerts A."/>
            <person name="Otillar R.P."/>
            <person name="Terry A.Y."/>
            <person name="Boore J.L."/>
            <person name="Grigoriev I.V."/>
            <person name="Lindberg D.R."/>
            <person name="Seaver E.C."/>
            <person name="Weisblat D.A."/>
            <person name="Putnam N.H."/>
            <person name="Rokhsar D.S."/>
        </authorList>
    </citation>
    <scope>NUCLEOTIDE SEQUENCE</scope>
    <source>
        <strain evidence="5">I ESC-2004</strain>
    </source>
</reference>
<accession>R7V1I7</accession>
<dbReference type="InterPro" id="IPR011011">
    <property type="entry name" value="Znf_FYVE_PHD"/>
</dbReference>